<sequence length="58" mass="6691">MKNIAYNLLAQLPLGTPNPDDNAPIDITDPFDLIVFIILPIIMVILYIIWRKKKQNNK</sequence>
<accession>A0A9X1C9U5</accession>
<dbReference type="EMBL" id="JAGGJQ010000008">
    <property type="protein sequence ID" value="MBP1840978.1"/>
    <property type="molecule type" value="Genomic_DNA"/>
</dbReference>
<keyword evidence="5" id="KW-1185">Reference proteome</keyword>
<feature type="transmembrane region" description="Helical" evidence="1">
    <location>
        <begin position="33"/>
        <end position="50"/>
    </location>
</feature>
<evidence type="ECO:0000313" key="3">
    <source>
        <dbReference type="EMBL" id="MDQ0336125.1"/>
    </source>
</evidence>
<dbReference type="Proteomes" id="UP001138672">
    <property type="component" value="Unassembled WGS sequence"/>
</dbReference>
<evidence type="ECO:0000313" key="5">
    <source>
        <dbReference type="Proteomes" id="UP001231587"/>
    </source>
</evidence>
<evidence type="ECO:0000256" key="1">
    <source>
        <dbReference type="SAM" id="Phobius"/>
    </source>
</evidence>
<dbReference type="EMBL" id="JAUSUU010000008">
    <property type="protein sequence ID" value="MDQ0336125.1"/>
    <property type="molecule type" value="Genomic_DNA"/>
</dbReference>
<keyword evidence="1" id="KW-1133">Transmembrane helix</keyword>
<evidence type="ECO:0008006" key="6">
    <source>
        <dbReference type="Google" id="ProtNLM"/>
    </source>
</evidence>
<evidence type="ECO:0000313" key="2">
    <source>
        <dbReference type="EMBL" id="MBP1840978.1"/>
    </source>
</evidence>
<proteinExistence type="predicted"/>
<gene>
    <name evidence="2" type="ORF">J2Z56_002909</name>
    <name evidence="3" type="ORF">J2Z57_002578</name>
</gene>
<comment type="caution">
    <text evidence="2">The sequence shown here is derived from an EMBL/GenBank/DDBJ whole genome shotgun (WGS) entry which is preliminary data.</text>
</comment>
<reference evidence="2" key="1">
    <citation type="submission" date="2021-03" db="EMBL/GenBank/DDBJ databases">
        <title>Genomic Encyclopedia of Type Strains, Phase IV (KMG-IV): sequencing the most valuable type-strain genomes for metagenomic binning, comparative biology and taxonomic classification.</title>
        <authorList>
            <person name="Goeker M."/>
        </authorList>
    </citation>
    <scope>NUCLEOTIDE SEQUENCE</scope>
    <source>
        <strain evidence="2">DSM 15523</strain>
        <strain evidence="3 5">DSM 16476</strain>
    </source>
</reference>
<dbReference type="OrthoDB" id="1453373at2"/>
<name>A0A9X1C9U5_9FLAO</name>
<dbReference type="AlphaFoldDB" id="A0A9X1C9U5"/>
<evidence type="ECO:0000313" key="4">
    <source>
        <dbReference type="Proteomes" id="UP001138672"/>
    </source>
</evidence>
<organism evidence="2 4">
    <name type="scientific">Formosa algae</name>
    <dbReference type="NCBI Taxonomy" id="225843"/>
    <lineage>
        <taxon>Bacteria</taxon>
        <taxon>Pseudomonadati</taxon>
        <taxon>Bacteroidota</taxon>
        <taxon>Flavobacteriia</taxon>
        <taxon>Flavobacteriales</taxon>
        <taxon>Flavobacteriaceae</taxon>
        <taxon>Formosa</taxon>
    </lineage>
</organism>
<dbReference type="Proteomes" id="UP001231587">
    <property type="component" value="Unassembled WGS sequence"/>
</dbReference>
<keyword evidence="1" id="KW-0472">Membrane</keyword>
<keyword evidence="1" id="KW-0812">Transmembrane</keyword>
<dbReference type="RefSeq" id="WP_057781985.1">
    <property type="nucleotide sequence ID" value="NZ_JAGGJQ010000008.1"/>
</dbReference>
<protein>
    <recommendedName>
        <fullName evidence="6">Adenylosuccinate synthetase</fullName>
    </recommendedName>
</protein>